<dbReference type="Proteomes" id="UP000237631">
    <property type="component" value="Unassembled WGS sequence"/>
</dbReference>
<accession>A0A2S6C5J8</accession>
<sequence length="597" mass="69353">MKRKIRRTHFHYLGYSFEIHSMLRTVIVRENKIDAQIQQTCEELDRALIKLPLVRAKIKQVESEIKRRRIGQKQRLVYSTVLRPGPTTGELTGFLDLPAEMRNYIHDLSGSLGWRKRLTCWDGFEDCSSHMRQPSPITFSSERMSHVKMIPRDKQYHPSREWNEPALLRVSRQVRSDTAPIFFGMLLVHVWANERAWERMLKWLKVIGKGKAAMLIDIEIIRLRDPTPIFFFDKLRPTPRDSELNLILLEASQSTTVMASTSTHPAILLRDSLEREIVALESKFPPLRMQLRALRTDTYGIDVDSDGKCTSIYHNDLKSYEYEPGKFSHTEQESVHRKVNWAFDQLQVEMESKMTSTYGDIDALRASLKPWRTKLADLEHEIKRDGIVANTLLDFSPALHKMTAGRTAPTGFLDLPAELRNEIYKLSGCLSLTRTHSSPRTYPTTRCSIRDDEQCQQEMEQTGIIHLPVECGHHRYRVDVVSRCSDLDSGTVAAYYQPSLTRVSKKIRAETLPMFYGNIHVTSYQQRCVNWEEVHLKWIKHIGMTNAALLNRVTVEYDFWTECEIEEKKMEIYEVMKRLGVEVDRDRVLEIATPLVC</sequence>
<evidence type="ECO:0000313" key="1">
    <source>
        <dbReference type="EMBL" id="PPJ54976.1"/>
    </source>
</evidence>
<name>A0A2S6C5J8_9PEZI</name>
<dbReference type="EMBL" id="PNEN01000550">
    <property type="protein sequence ID" value="PPJ54976.1"/>
    <property type="molecule type" value="Genomic_DNA"/>
</dbReference>
<dbReference type="PANTHER" id="PTHR42085">
    <property type="entry name" value="F-BOX DOMAIN-CONTAINING PROTEIN"/>
    <property type="match status" value="1"/>
</dbReference>
<proteinExistence type="predicted"/>
<keyword evidence="2" id="KW-1185">Reference proteome</keyword>
<evidence type="ECO:0008006" key="3">
    <source>
        <dbReference type="Google" id="ProtNLM"/>
    </source>
</evidence>
<organism evidence="1 2">
    <name type="scientific">Cercospora berteroae</name>
    <dbReference type="NCBI Taxonomy" id="357750"/>
    <lineage>
        <taxon>Eukaryota</taxon>
        <taxon>Fungi</taxon>
        <taxon>Dikarya</taxon>
        <taxon>Ascomycota</taxon>
        <taxon>Pezizomycotina</taxon>
        <taxon>Dothideomycetes</taxon>
        <taxon>Dothideomycetidae</taxon>
        <taxon>Mycosphaerellales</taxon>
        <taxon>Mycosphaerellaceae</taxon>
        <taxon>Cercospora</taxon>
    </lineage>
</organism>
<dbReference type="InterPro" id="IPR038883">
    <property type="entry name" value="AN11006-like"/>
</dbReference>
<dbReference type="OrthoDB" id="3647180at2759"/>
<evidence type="ECO:0000313" key="2">
    <source>
        <dbReference type="Proteomes" id="UP000237631"/>
    </source>
</evidence>
<reference evidence="2" key="1">
    <citation type="journal article" date="2017" name="bioRxiv">
        <title>Conservation of a gene cluster reveals novel cercosporin biosynthetic mechanisms and extends production to the genus Colletotrichum.</title>
        <authorList>
            <person name="de Jonge R."/>
            <person name="Ebert M.K."/>
            <person name="Huitt-Roehl C.R."/>
            <person name="Pal P."/>
            <person name="Suttle J.C."/>
            <person name="Spanner R.E."/>
            <person name="Neubauer J.D."/>
            <person name="Jurick W.M.II."/>
            <person name="Stott K.A."/>
            <person name="Secor G.A."/>
            <person name="Thomma B.P.H.J."/>
            <person name="Van de Peer Y."/>
            <person name="Townsend C.A."/>
            <person name="Bolton M.D."/>
        </authorList>
    </citation>
    <scope>NUCLEOTIDE SEQUENCE [LARGE SCALE GENOMIC DNA]</scope>
    <source>
        <strain evidence="2">CBS538.71</strain>
    </source>
</reference>
<dbReference type="AlphaFoldDB" id="A0A2S6C5J8"/>
<gene>
    <name evidence="1" type="ORF">CBER1_05648</name>
</gene>
<protein>
    <recommendedName>
        <fullName evidence="3">F-box domain-containing protein</fullName>
    </recommendedName>
</protein>
<dbReference type="PANTHER" id="PTHR42085:SF2">
    <property type="entry name" value="F-BOX DOMAIN-CONTAINING PROTEIN"/>
    <property type="match status" value="1"/>
</dbReference>
<comment type="caution">
    <text evidence="1">The sequence shown here is derived from an EMBL/GenBank/DDBJ whole genome shotgun (WGS) entry which is preliminary data.</text>
</comment>